<gene>
    <name evidence="9" type="primary">leuS</name>
    <name evidence="15" type="ORF">SAMN04488117_10466</name>
</gene>
<evidence type="ECO:0000256" key="6">
    <source>
        <dbReference type="ARBA" id="ARBA00022917"/>
    </source>
</evidence>
<comment type="similarity">
    <text evidence="1 9 10">Belongs to the class-I aminoacyl-tRNA synthetase family.</text>
</comment>
<evidence type="ECO:0000256" key="8">
    <source>
        <dbReference type="ARBA" id="ARBA00047469"/>
    </source>
</evidence>
<dbReference type="GO" id="GO:0006429">
    <property type="term" value="P:leucyl-tRNA aminoacylation"/>
    <property type="evidence" value="ECO:0007669"/>
    <property type="project" value="UniProtKB-UniRule"/>
</dbReference>
<dbReference type="InterPro" id="IPR002300">
    <property type="entry name" value="aa-tRNA-synth_Ia"/>
</dbReference>
<feature type="short sequence motif" description="'KMSKS' region" evidence="9">
    <location>
        <begin position="626"/>
        <end position="630"/>
    </location>
</feature>
<dbReference type="CDD" id="cd00812">
    <property type="entry name" value="LeuRS_core"/>
    <property type="match status" value="1"/>
</dbReference>
<evidence type="ECO:0000256" key="7">
    <source>
        <dbReference type="ARBA" id="ARBA00023146"/>
    </source>
</evidence>
<dbReference type="Gene3D" id="3.40.50.620">
    <property type="entry name" value="HUPs"/>
    <property type="match status" value="2"/>
</dbReference>
<organism evidence="15 16">
    <name type="scientific">Celeribacter baekdonensis</name>
    <dbReference type="NCBI Taxonomy" id="875171"/>
    <lineage>
        <taxon>Bacteria</taxon>
        <taxon>Pseudomonadati</taxon>
        <taxon>Pseudomonadota</taxon>
        <taxon>Alphaproteobacteria</taxon>
        <taxon>Rhodobacterales</taxon>
        <taxon>Roseobacteraceae</taxon>
        <taxon>Celeribacter</taxon>
    </lineage>
</organism>
<dbReference type="OrthoDB" id="9810365at2"/>
<dbReference type="GO" id="GO:0004823">
    <property type="term" value="F:leucine-tRNA ligase activity"/>
    <property type="evidence" value="ECO:0007669"/>
    <property type="project" value="UniProtKB-UniRule"/>
</dbReference>
<dbReference type="AlphaFoldDB" id="A0A1G7KW06"/>
<evidence type="ECO:0000256" key="1">
    <source>
        <dbReference type="ARBA" id="ARBA00005594"/>
    </source>
</evidence>
<feature type="domain" description="Methionyl/Leucyl tRNA synthetase" evidence="13">
    <location>
        <begin position="36"/>
        <end position="171"/>
    </location>
</feature>
<dbReference type="Gene3D" id="2.20.28.290">
    <property type="match status" value="1"/>
</dbReference>
<evidence type="ECO:0000259" key="11">
    <source>
        <dbReference type="Pfam" id="PF00133"/>
    </source>
</evidence>
<dbReference type="PANTHER" id="PTHR43740">
    <property type="entry name" value="LEUCYL-TRNA SYNTHETASE"/>
    <property type="match status" value="1"/>
</dbReference>
<dbReference type="InterPro" id="IPR013155">
    <property type="entry name" value="M/V/L/I-tRNA-synth_anticd-bd"/>
</dbReference>
<evidence type="ECO:0000256" key="5">
    <source>
        <dbReference type="ARBA" id="ARBA00022840"/>
    </source>
</evidence>
<dbReference type="NCBIfam" id="TIGR00396">
    <property type="entry name" value="leuS_bact"/>
    <property type="match status" value="1"/>
</dbReference>
<dbReference type="Gene3D" id="1.10.730.10">
    <property type="entry name" value="Isoleucyl-tRNA Synthetase, Domain 1"/>
    <property type="match status" value="1"/>
</dbReference>
<dbReference type="PRINTS" id="PR00985">
    <property type="entry name" value="TRNASYNTHLEU"/>
</dbReference>
<comment type="subcellular location">
    <subcellularLocation>
        <location evidence="9">Cytoplasm</location>
    </subcellularLocation>
</comment>
<keyword evidence="3 9" id="KW-0436">Ligase</keyword>
<keyword evidence="5 9" id="KW-0067">ATP-binding</keyword>
<reference evidence="15 16" key="1">
    <citation type="submission" date="2016-10" db="EMBL/GenBank/DDBJ databases">
        <authorList>
            <person name="de Groot N.N."/>
        </authorList>
    </citation>
    <scope>NUCLEOTIDE SEQUENCE [LARGE SCALE GENOMIC DNA]</scope>
    <source>
        <strain evidence="15 16">DSM 27375</strain>
    </source>
</reference>
<evidence type="ECO:0000256" key="9">
    <source>
        <dbReference type="HAMAP-Rule" id="MF_00049"/>
    </source>
</evidence>
<dbReference type="Pfam" id="PF08264">
    <property type="entry name" value="Anticodon_1"/>
    <property type="match status" value="1"/>
</dbReference>
<dbReference type="HAMAP" id="MF_00049_B">
    <property type="entry name" value="Leu_tRNA_synth_B"/>
    <property type="match status" value="1"/>
</dbReference>
<evidence type="ECO:0000256" key="3">
    <source>
        <dbReference type="ARBA" id="ARBA00022598"/>
    </source>
</evidence>
<dbReference type="Gene3D" id="3.90.740.10">
    <property type="entry name" value="Valyl/Leucyl/Isoleucyl-tRNA synthetase, editing domain"/>
    <property type="match status" value="1"/>
</dbReference>
<dbReference type="InterPro" id="IPR009080">
    <property type="entry name" value="tRNAsynth_Ia_anticodon-bd"/>
</dbReference>
<accession>A0A1G7KW06</accession>
<name>A0A1G7KW06_9RHOB</name>
<dbReference type="Gene3D" id="3.10.20.590">
    <property type="match status" value="1"/>
</dbReference>
<sequence>MSRYAPSEIEPKWQQAWDEAEVFLATRDETRPKYYVLEMFPYPSGRIHIGHVRNYTMGDVVARYKSSTGHNVLHPMGFDAFGMPAENAAMASGGHPKTWTYANIDTMVDQMKPLGLSIDWTRMFATCDPEYYGQQQAMFIDMLAKGLVYRKNAVVNWDPVDMTVLANEQVEDGRGWRSGALVERRELTQWFFKISDYSEDLLQAIDHLDQWPDKVKTMQKNWIGKSRGLQFAFSLVDGPDNHDRIEVYTTRPDTLLGASFVGISADHPLAKHLSDSNPEIAAFCEECRKGGTTEEAIETAEKLGFNTGLTVRHPFDTSVELPVYIANFILMDYGTGAIFGCPAHDQRDFEFATKYNLPIHYVFEPIKGALNTSEAYTPLKTDTVRYTRGFAGDEVQTGDEGVNSAIAFCESNGVGHGVTKYRLRDWGLSRQRYWGCPIPVVHCETCGVVPEKKENLPIELPDDVTFDKPGNPLDRHPTWRNCACPKCGADALRETDTMDTFVDSSWYYARFTAPRATTPTVTEDAEYWMNVDQYIGGIEHAILHLLYSRFFARAMNETGHLPDKSREPFNALFTQGMVTHAIYENAERKGAHDRTIYHYPEEVEERDGGVFVKETGERVNVIPSAKMSKSKNNVVDPVEIIKQYGADTARWFVLSDSPPERDVEWTASGAEASSKHLARVYRLVAELGETPEQGQDDEDLIRSAHKAMLEVTQGIESFGFNASIAKLYGFTNTIAKSKAGREAKRFALKTLAQLMSPMTPHVSEEMWALLGGDGLVTKAPWPIPDEAMLVEDNVTLPIQINGKRRDEITVPKEMPKEEVEKLVLENDAVKKALNGGSPKKLIVVPGRIVNVVV</sequence>
<evidence type="ECO:0000256" key="4">
    <source>
        <dbReference type="ARBA" id="ARBA00022741"/>
    </source>
</evidence>
<proteinExistence type="inferred from homology"/>
<dbReference type="InterPro" id="IPR009008">
    <property type="entry name" value="Val/Leu/Ile-tRNA-synth_edit"/>
</dbReference>
<dbReference type="SUPFAM" id="SSF50677">
    <property type="entry name" value="ValRS/IleRS/LeuRS editing domain"/>
    <property type="match status" value="1"/>
</dbReference>
<dbReference type="SUPFAM" id="SSF47323">
    <property type="entry name" value="Anticodon-binding domain of a subclass of class I aminoacyl-tRNA synthetases"/>
    <property type="match status" value="1"/>
</dbReference>
<dbReference type="RefSeq" id="WP_074643755.1">
    <property type="nucleotide sequence ID" value="NZ_FNBL01000004.1"/>
</dbReference>
<evidence type="ECO:0000259" key="14">
    <source>
        <dbReference type="Pfam" id="PF13603"/>
    </source>
</evidence>
<feature type="domain" description="Aminoacyl-tRNA synthetase class Ia" evidence="11">
    <location>
        <begin position="626"/>
        <end position="665"/>
    </location>
</feature>
<dbReference type="InterPro" id="IPR002302">
    <property type="entry name" value="Leu-tRNA-ligase"/>
</dbReference>
<dbReference type="GO" id="GO:0002161">
    <property type="term" value="F:aminoacyl-tRNA deacylase activity"/>
    <property type="evidence" value="ECO:0007669"/>
    <property type="project" value="InterPro"/>
</dbReference>
<dbReference type="PANTHER" id="PTHR43740:SF2">
    <property type="entry name" value="LEUCINE--TRNA LIGASE, MITOCHONDRIAL"/>
    <property type="match status" value="1"/>
</dbReference>
<evidence type="ECO:0000256" key="10">
    <source>
        <dbReference type="RuleBase" id="RU363035"/>
    </source>
</evidence>
<dbReference type="Pfam" id="PF09334">
    <property type="entry name" value="tRNA-synt_1g"/>
    <property type="match status" value="1"/>
</dbReference>
<keyword evidence="4 9" id="KW-0547">Nucleotide-binding</keyword>
<dbReference type="Proteomes" id="UP000182284">
    <property type="component" value="Unassembled WGS sequence"/>
</dbReference>
<feature type="domain" description="Leucyl-tRNA synthetase editing" evidence="14">
    <location>
        <begin position="220"/>
        <end position="377"/>
    </location>
</feature>
<dbReference type="GO" id="GO:0005524">
    <property type="term" value="F:ATP binding"/>
    <property type="evidence" value="ECO:0007669"/>
    <property type="project" value="UniProtKB-UniRule"/>
</dbReference>
<evidence type="ECO:0000259" key="12">
    <source>
        <dbReference type="Pfam" id="PF08264"/>
    </source>
</evidence>
<dbReference type="Pfam" id="PF00133">
    <property type="entry name" value="tRNA-synt_1"/>
    <property type="match status" value="2"/>
</dbReference>
<feature type="domain" description="Aminoacyl-tRNA synthetase class Ia" evidence="11">
    <location>
        <begin position="424"/>
        <end position="580"/>
    </location>
</feature>
<dbReference type="InterPro" id="IPR015413">
    <property type="entry name" value="Methionyl/Leucyl_tRNA_Synth"/>
</dbReference>
<dbReference type="EC" id="6.1.1.4" evidence="9"/>
<dbReference type="GO" id="GO:0005829">
    <property type="term" value="C:cytosol"/>
    <property type="evidence" value="ECO:0007669"/>
    <property type="project" value="TreeGrafter"/>
</dbReference>
<dbReference type="SUPFAM" id="SSF52374">
    <property type="entry name" value="Nucleotidylyl transferase"/>
    <property type="match status" value="1"/>
</dbReference>
<keyword evidence="7 9" id="KW-0030">Aminoacyl-tRNA synthetase</keyword>
<dbReference type="PROSITE" id="PS00178">
    <property type="entry name" value="AA_TRNA_LIGASE_I"/>
    <property type="match status" value="1"/>
</dbReference>
<evidence type="ECO:0000256" key="2">
    <source>
        <dbReference type="ARBA" id="ARBA00022490"/>
    </source>
</evidence>
<dbReference type="InterPro" id="IPR001412">
    <property type="entry name" value="aa-tRNA-synth_I_CS"/>
</dbReference>
<dbReference type="InterPro" id="IPR014729">
    <property type="entry name" value="Rossmann-like_a/b/a_fold"/>
</dbReference>
<dbReference type="InterPro" id="IPR025709">
    <property type="entry name" value="Leu_tRNA-synth_edit"/>
</dbReference>
<dbReference type="EMBL" id="FNBL01000004">
    <property type="protein sequence ID" value="SDF41417.1"/>
    <property type="molecule type" value="Genomic_DNA"/>
</dbReference>
<feature type="domain" description="Methionyl/Valyl/Leucyl/Isoleucyl-tRNA synthetase anticodon-binding" evidence="12">
    <location>
        <begin position="697"/>
        <end position="818"/>
    </location>
</feature>
<dbReference type="CDD" id="cd07958">
    <property type="entry name" value="Anticodon_Ia_Leu_BEm"/>
    <property type="match status" value="1"/>
</dbReference>
<keyword evidence="2 9" id="KW-0963">Cytoplasm</keyword>
<evidence type="ECO:0000313" key="16">
    <source>
        <dbReference type="Proteomes" id="UP000182284"/>
    </source>
</evidence>
<dbReference type="Pfam" id="PF13603">
    <property type="entry name" value="tRNA-synt_1_2"/>
    <property type="match status" value="1"/>
</dbReference>
<feature type="short sequence motif" description="'HIGH' region" evidence="9">
    <location>
        <begin position="41"/>
        <end position="51"/>
    </location>
</feature>
<keyword evidence="6 9" id="KW-0648">Protein biosynthesis</keyword>
<evidence type="ECO:0000313" key="15">
    <source>
        <dbReference type="EMBL" id="SDF41417.1"/>
    </source>
</evidence>
<protein>
    <recommendedName>
        <fullName evidence="9">Leucine--tRNA ligase</fullName>
        <ecNumber evidence="9">6.1.1.4</ecNumber>
    </recommendedName>
    <alternativeName>
        <fullName evidence="9">Leucyl-tRNA synthetase</fullName>
        <shortName evidence="9">LeuRS</shortName>
    </alternativeName>
</protein>
<evidence type="ECO:0000259" key="13">
    <source>
        <dbReference type="Pfam" id="PF09334"/>
    </source>
</evidence>
<dbReference type="FunFam" id="1.10.730.10:FF:000002">
    <property type="entry name" value="Leucine--tRNA ligase"/>
    <property type="match status" value="1"/>
</dbReference>
<feature type="binding site" evidence="9">
    <location>
        <position position="629"/>
    </location>
    <ligand>
        <name>ATP</name>
        <dbReference type="ChEBI" id="CHEBI:30616"/>
    </ligand>
</feature>
<comment type="catalytic activity">
    <reaction evidence="8 9">
        <text>tRNA(Leu) + L-leucine + ATP = L-leucyl-tRNA(Leu) + AMP + diphosphate</text>
        <dbReference type="Rhea" id="RHEA:11688"/>
        <dbReference type="Rhea" id="RHEA-COMP:9613"/>
        <dbReference type="Rhea" id="RHEA-COMP:9622"/>
        <dbReference type="ChEBI" id="CHEBI:30616"/>
        <dbReference type="ChEBI" id="CHEBI:33019"/>
        <dbReference type="ChEBI" id="CHEBI:57427"/>
        <dbReference type="ChEBI" id="CHEBI:78442"/>
        <dbReference type="ChEBI" id="CHEBI:78494"/>
        <dbReference type="ChEBI" id="CHEBI:456215"/>
        <dbReference type="EC" id="6.1.1.4"/>
    </reaction>
</comment>